<dbReference type="Proteomes" id="UP000069272">
    <property type="component" value="Chromosome 2R"/>
</dbReference>
<protein>
    <submittedName>
        <fullName evidence="1">Uncharacterized protein</fullName>
    </submittedName>
</protein>
<proteinExistence type="predicted"/>
<evidence type="ECO:0000313" key="2">
    <source>
        <dbReference type="Proteomes" id="UP000069272"/>
    </source>
</evidence>
<accession>A0A182FZ01</accession>
<evidence type="ECO:0000313" key="1">
    <source>
        <dbReference type="EnsemblMetazoa" id="AALB014826-PA"/>
    </source>
</evidence>
<reference evidence="1" key="2">
    <citation type="submission" date="2022-08" db="UniProtKB">
        <authorList>
            <consortium name="EnsemblMetazoa"/>
        </authorList>
    </citation>
    <scope>IDENTIFICATION</scope>
    <source>
        <strain evidence="1">STECLA/ALBI9_A</strain>
    </source>
</reference>
<dbReference type="AlphaFoldDB" id="A0A182FZ01"/>
<sequence>MGAIAWTRPPVKAFRLESNWTRRRRSVDDGAPPPLETVSNISLVC</sequence>
<reference evidence="1 2" key="1">
    <citation type="journal article" date="2017" name="G3 (Bethesda)">
        <title>The Physical Genome Mapping of Anopheles albimanus Corrected Scaffold Misassemblies and Identified Interarm Rearrangements in Genus Anopheles.</title>
        <authorList>
            <person name="Artemov G.N."/>
            <person name="Peery A.N."/>
            <person name="Jiang X."/>
            <person name="Tu Z."/>
            <person name="Stegniy V.N."/>
            <person name="Sharakhova M.V."/>
            <person name="Sharakhov I.V."/>
        </authorList>
    </citation>
    <scope>NUCLEOTIDE SEQUENCE [LARGE SCALE GENOMIC DNA]</scope>
    <source>
        <strain evidence="1 2">ALBI9_A</strain>
    </source>
</reference>
<name>A0A182FZ01_ANOAL</name>
<organism evidence="1 2">
    <name type="scientific">Anopheles albimanus</name>
    <name type="common">New world malaria mosquito</name>
    <dbReference type="NCBI Taxonomy" id="7167"/>
    <lineage>
        <taxon>Eukaryota</taxon>
        <taxon>Metazoa</taxon>
        <taxon>Ecdysozoa</taxon>
        <taxon>Arthropoda</taxon>
        <taxon>Hexapoda</taxon>
        <taxon>Insecta</taxon>
        <taxon>Pterygota</taxon>
        <taxon>Neoptera</taxon>
        <taxon>Endopterygota</taxon>
        <taxon>Diptera</taxon>
        <taxon>Nematocera</taxon>
        <taxon>Culicoidea</taxon>
        <taxon>Culicidae</taxon>
        <taxon>Anophelinae</taxon>
        <taxon>Anopheles</taxon>
    </lineage>
</organism>
<dbReference type="EnsemblMetazoa" id="AALB014826-RA">
    <property type="protein sequence ID" value="AALB014826-PA"/>
    <property type="gene ID" value="AALB014826"/>
</dbReference>
<keyword evidence="2" id="KW-1185">Reference proteome</keyword>